<evidence type="ECO:0000313" key="2">
    <source>
        <dbReference type="EMBL" id="GJS88220.1"/>
    </source>
</evidence>
<feature type="region of interest" description="Disordered" evidence="1">
    <location>
        <begin position="21"/>
        <end position="86"/>
    </location>
</feature>
<keyword evidence="3" id="KW-1185">Reference proteome</keyword>
<gene>
    <name evidence="2" type="ORF">Tco_0770856</name>
</gene>
<feature type="compositionally biased region" description="Basic and acidic residues" evidence="1">
    <location>
        <begin position="70"/>
        <end position="85"/>
    </location>
</feature>
<proteinExistence type="predicted"/>
<sequence length="132" mass="15139">MVYHRCSLTLYIFNPIPQDRYEPLDDDTELVSEDESEISEHGMSDNIDNDKPLAPKPQHEELSPEEDLDEWPKTEMEKHMVRQDKESEEDALINILKFLMEECKAVYKGTSSHGTNEIQGGSIATVKEEGDI</sequence>
<feature type="compositionally biased region" description="Basic and acidic residues" evidence="1">
    <location>
        <begin position="38"/>
        <end position="62"/>
    </location>
</feature>
<dbReference type="Proteomes" id="UP001151760">
    <property type="component" value="Unassembled WGS sequence"/>
</dbReference>
<evidence type="ECO:0000256" key="1">
    <source>
        <dbReference type="SAM" id="MobiDB-lite"/>
    </source>
</evidence>
<accession>A0ABQ4ZEE0</accession>
<organism evidence="2 3">
    <name type="scientific">Tanacetum coccineum</name>
    <dbReference type="NCBI Taxonomy" id="301880"/>
    <lineage>
        <taxon>Eukaryota</taxon>
        <taxon>Viridiplantae</taxon>
        <taxon>Streptophyta</taxon>
        <taxon>Embryophyta</taxon>
        <taxon>Tracheophyta</taxon>
        <taxon>Spermatophyta</taxon>
        <taxon>Magnoliopsida</taxon>
        <taxon>eudicotyledons</taxon>
        <taxon>Gunneridae</taxon>
        <taxon>Pentapetalae</taxon>
        <taxon>asterids</taxon>
        <taxon>campanulids</taxon>
        <taxon>Asterales</taxon>
        <taxon>Asteraceae</taxon>
        <taxon>Asteroideae</taxon>
        <taxon>Anthemideae</taxon>
        <taxon>Anthemidinae</taxon>
        <taxon>Tanacetum</taxon>
    </lineage>
</organism>
<feature type="region of interest" description="Disordered" evidence="1">
    <location>
        <begin position="109"/>
        <end position="132"/>
    </location>
</feature>
<evidence type="ECO:0000313" key="3">
    <source>
        <dbReference type="Proteomes" id="UP001151760"/>
    </source>
</evidence>
<reference evidence="2" key="1">
    <citation type="journal article" date="2022" name="Int. J. Mol. Sci.">
        <title>Draft Genome of Tanacetum Coccineum: Genomic Comparison of Closely Related Tanacetum-Family Plants.</title>
        <authorList>
            <person name="Yamashiro T."/>
            <person name="Shiraishi A."/>
            <person name="Nakayama K."/>
            <person name="Satake H."/>
        </authorList>
    </citation>
    <scope>NUCLEOTIDE SEQUENCE</scope>
</reference>
<feature type="compositionally biased region" description="Acidic residues" evidence="1">
    <location>
        <begin position="24"/>
        <end position="37"/>
    </location>
</feature>
<feature type="compositionally biased region" description="Polar residues" evidence="1">
    <location>
        <begin position="109"/>
        <end position="119"/>
    </location>
</feature>
<comment type="caution">
    <text evidence="2">The sequence shown here is derived from an EMBL/GenBank/DDBJ whole genome shotgun (WGS) entry which is preliminary data.</text>
</comment>
<name>A0ABQ4ZEE0_9ASTR</name>
<reference evidence="2" key="2">
    <citation type="submission" date="2022-01" db="EMBL/GenBank/DDBJ databases">
        <authorList>
            <person name="Yamashiro T."/>
            <person name="Shiraishi A."/>
            <person name="Satake H."/>
            <person name="Nakayama K."/>
        </authorList>
    </citation>
    <scope>NUCLEOTIDE SEQUENCE</scope>
</reference>
<dbReference type="EMBL" id="BQNB010011258">
    <property type="protein sequence ID" value="GJS88220.1"/>
    <property type="molecule type" value="Genomic_DNA"/>
</dbReference>
<protein>
    <submittedName>
        <fullName evidence="2">Uncharacterized protein</fullName>
    </submittedName>
</protein>